<dbReference type="InterPro" id="IPR011009">
    <property type="entry name" value="Kinase-like_dom_sf"/>
</dbReference>
<evidence type="ECO:0008006" key="3">
    <source>
        <dbReference type="Google" id="ProtNLM"/>
    </source>
</evidence>
<accession>A0ABW6SX22</accession>
<dbReference type="EMBL" id="JBIASD010000015">
    <property type="protein sequence ID" value="MFF3668489.1"/>
    <property type="molecule type" value="Genomic_DNA"/>
</dbReference>
<protein>
    <recommendedName>
        <fullName evidence="3">Aminoglycoside phosphotransferase domain-containing protein</fullName>
    </recommendedName>
</protein>
<evidence type="ECO:0000313" key="1">
    <source>
        <dbReference type="EMBL" id="MFF3668489.1"/>
    </source>
</evidence>
<keyword evidence="2" id="KW-1185">Reference proteome</keyword>
<sequence length="207" mass="22645">MLSWEDEPWLEQNSADLLDLLDRTLITVPKGLAGELAKIGAVRAEYPAFTPGDTCPDNNLLTPGGLRLIDFEAACFQSVFLTAAYCRMPFSTCWCVFRLPAGLAEKIEHAFRAEVVNAYPELADDAVWQAGTRRAIAVWTVDATLALLPRTLEDGPLHPTRRPVPTRRQLLEHRWARAGPLKASSAGRASAAAALAMSFERTNTPTG</sequence>
<proteinExistence type="predicted"/>
<evidence type="ECO:0000313" key="2">
    <source>
        <dbReference type="Proteomes" id="UP001602013"/>
    </source>
</evidence>
<reference evidence="1 2" key="1">
    <citation type="submission" date="2024-10" db="EMBL/GenBank/DDBJ databases">
        <title>The Natural Products Discovery Center: Release of the First 8490 Sequenced Strains for Exploring Actinobacteria Biosynthetic Diversity.</title>
        <authorList>
            <person name="Kalkreuter E."/>
            <person name="Kautsar S.A."/>
            <person name="Yang D."/>
            <person name="Bader C.D."/>
            <person name="Teijaro C.N."/>
            <person name="Fluegel L."/>
            <person name="Davis C.M."/>
            <person name="Simpson J.R."/>
            <person name="Lauterbach L."/>
            <person name="Steele A.D."/>
            <person name="Gui C."/>
            <person name="Meng S."/>
            <person name="Li G."/>
            <person name="Viehrig K."/>
            <person name="Ye F."/>
            <person name="Su P."/>
            <person name="Kiefer A.F."/>
            <person name="Nichols A."/>
            <person name="Cepeda A.J."/>
            <person name="Yan W."/>
            <person name="Fan B."/>
            <person name="Jiang Y."/>
            <person name="Adhikari A."/>
            <person name="Zheng C.-J."/>
            <person name="Schuster L."/>
            <person name="Cowan T.M."/>
            <person name="Smanski M.J."/>
            <person name="Chevrette M.G."/>
            <person name="De Carvalho L.P.S."/>
            <person name="Shen B."/>
        </authorList>
    </citation>
    <scope>NUCLEOTIDE SEQUENCE [LARGE SCALE GENOMIC DNA]</scope>
    <source>
        <strain evidence="1 2">NPDC002173</strain>
    </source>
</reference>
<comment type="caution">
    <text evidence="1">The sequence shown here is derived from an EMBL/GenBank/DDBJ whole genome shotgun (WGS) entry which is preliminary data.</text>
</comment>
<dbReference type="SUPFAM" id="SSF56112">
    <property type="entry name" value="Protein kinase-like (PK-like)"/>
    <property type="match status" value="1"/>
</dbReference>
<organism evidence="1 2">
    <name type="scientific">Microtetraspora malaysiensis</name>
    <dbReference type="NCBI Taxonomy" id="161358"/>
    <lineage>
        <taxon>Bacteria</taxon>
        <taxon>Bacillati</taxon>
        <taxon>Actinomycetota</taxon>
        <taxon>Actinomycetes</taxon>
        <taxon>Streptosporangiales</taxon>
        <taxon>Streptosporangiaceae</taxon>
        <taxon>Microtetraspora</taxon>
    </lineage>
</organism>
<dbReference type="RefSeq" id="WP_387414044.1">
    <property type="nucleotide sequence ID" value="NZ_JBIASD010000015.1"/>
</dbReference>
<name>A0ABW6SX22_9ACTN</name>
<dbReference type="Proteomes" id="UP001602013">
    <property type="component" value="Unassembled WGS sequence"/>
</dbReference>
<gene>
    <name evidence="1" type="ORF">ACFYXI_23160</name>
</gene>